<reference evidence="3" key="1">
    <citation type="submission" date="2019-07" db="EMBL/GenBank/DDBJ databases">
        <title>De Novo Assembly of kiwifruit Actinidia rufa.</title>
        <authorList>
            <person name="Sugita-Konishi S."/>
            <person name="Sato K."/>
            <person name="Mori E."/>
            <person name="Abe Y."/>
            <person name="Kisaki G."/>
            <person name="Hamano K."/>
            <person name="Suezawa K."/>
            <person name="Otani M."/>
            <person name="Fukuda T."/>
            <person name="Manabe T."/>
            <person name="Gomi K."/>
            <person name="Tabuchi M."/>
            <person name="Akimitsu K."/>
            <person name="Kataoka I."/>
        </authorList>
    </citation>
    <scope>NUCLEOTIDE SEQUENCE [LARGE SCALE GENOMIC DNA]</scope>
    <source>
        <strain evidence="3">cv. Fuchu</strain>
    </source>
</reference>
<organism evidence="2 3">
    <name type="scientific">Actinidia rufa</name>
    <dbReference type="NCBI Taxonomy" id="165716"/>
    <lineage>
        <taxon>Eukaryota</taxon>
        <taxon>Viridiplantae</taxon>
        <taxon>Streptophyta</taxon>
        <taxon>Embryophyta</taxon>
        <taxon>Tracheophyta</taxon>
        <taxon>Spermatophyta</taxon>
        <taxon>Magnoliopsida</taxon>
        <taxon>eudicotyledons</taxon>
        <taxon>Gunneridae</taxon>
        <taxon>Pentapetalae</taxon>
        <taxon>asterids</taxon>
        <taxon>Ericales</taxon>
        <taxon>Actinidiaceae</taxon>
        <taxon>Actinidia</taxon>
    </lineage>
</organism>
<comment type="caution">
    <text evidence="2">The sequence shown here is derived from an EMBL/GenBank/DDBJ whole genome shotgun (WGS) entry which is preliminary data.</text>
</comment>
<evidence type="ECO:0000313" key="2">
    <source>
        <dbReference type="EMBL" id="GFS37639.1"/>
    </source>
</evidence>
<sequence>MAASNGTWPPAMFPHPLIPKSSLNPRTSRFPEKPISRPASSSLRSTAQIRRFPLSYTTTVEPFASDHPSMLSAIHFSPLSPPKLERSLFSSPP</sequence>
<name>A0A7J0DLA3_9ERIC</name>
<dbReference type="Proteomes" id="UP000585474">
    <property type="component" value="Unassembled WGS sequence"/>
</dbReference>
<dbReference type="AlphaFoldDB" id="A0A7J0DLA3"/>
<keyword evidence="3" id="KW-1185">Reference proteome</keyword>
<proteinExistence type="predicted"/>
<accession>A0A7J0DLA3</accession>
<protein>
    <submittedName>
        <fullName evidence="2">Uncharacterized protein</fullName>
    </submittedName>
</protein>
<dbReference type="EMBL" id="BJWL01000285">
    <property type="protein sequence ID" value="GFS37639.1"/>
    <property type="molecule type" value="Genomic_DNA"/>
</dbReference>
<evidence type="ECO:0000256" key="1">
    <source>
        <dbReference type="SAM" id="MobiDB-lite"/>
    </source>
</evidence>
<feature type="region of interest" description="Disordered" evidence="1">
    <location>
        <begin position="1"/>
        <end position="44"/>
    </location>
</feature>
<gene>
    <name evidence="2" type="ORF">Acr_00g0053190</name>
</gene>
<evidence type="ECO:0000313" key="3">
    <source>
        <dbReference type="Proteomes" id="UP000585474"/>
    </source>
</evidence>